<proteinExistence type="predicted"/>
<keyword evidence="1" id="KW-0472">Membrane</keyword>
<keyword evidence="1" id="KW-1133">Transmembrane helix</keyword>
<feature type="transmembrane region" description="Helical" evidence="1">
    <location>
        <begin position="406"/>
        <end position="435"/>
    </location>
</feature>
<dbReference type="EMBL" id="CP074405">
    <property type="protein sequence ID" value="QVI61661.1"/>
    <property type="molecule type" value="Genomic_DNA"/>
</dbReference>
<dbReference type="Proteomes" id="UP000677804">
    <property type="component" value="Chromosome"/>
</dbReference>
<feature type="transmembrane region" description="Helical" evidence="1">
    <location>
        <begin position="545"/>
        <end position="569"/>
    </location>
</feature>
<feature type="transmembrane region" description="Helical" evidence="1">
    <location>
        <begin position="481"/>
        <end position="499"/>
    </location>
</feature>
<gene>
    <name evidence="2" type="ORF">KG103_14530</name>
</gene>
<protein>
    <recommendedName>
        <fullName evidence="4">ABC-2 type transport system permease protein</fullName>
    </recommendedName>
</protein>
<feature type="transmembrane region" description="Helical" evidence="1">
    <location>
        <begin position="332"/>
        <end position="349"/>
    </location>
</feature>
<feature type="transmembrane region" description="Helical" evidence="1">
    <location>
        <begin position="589"/>
        <end position="610"/>
    </location>
</feature>
<feature type="transmembrane region" description="Helical" evidence="1">
    <location>
        <begin position="113"/>
        <end position="140"/>
    </location>
</feature>
<keyword evidence="3" id="KW-1185">Reference proteome</keyword>
<feature type="transmembrane region" description="Helical" evidence="1">
    <location>
        <begin position="146"/>
        <end position="166"/>
    </location>
</feature>
<dbReference type="RefSeq" id="WP_207339238.1">
    <property type="nucleotide sequence ID" value="NZ_CP074405.1"/>
</dbReference>
<feature type="transmembrane region" description="Helical" evidence="1">
    <location>
        <begin position="47"/>
        <end position="67"/>
    </location>
</feature>
<evidence type="ECO:0000256" key="1">
    <source>
        <dbReference type="SAM" id="Phobius"/>
    </source>
</evidence>
<feature type="transmembrane region" description="Helical" evidence="1">
    <location>
        <begin position="456"/>
        <end position="475"/>
    </location>
</feature>
<sequence>MALTGAPTAPLHEQRAGGAGRVGAPAVMVRMRVALLRHALRDTDRAFWIWFAGGCGLLLALGTVVACGLDPDLGAALLAAWMLGWVVGPLVSGGDEALRAEMFVATGLSRWRLGWALLTSSVVGVAPVVSAVAVLGVVAVGVRGGVLATLLAVVAAAAQLAVLLTVSRVAVGVVGVLVRYRAGAVLAGAVTGLALALPSQGWALVAALAARDATQTLAVATRAAPSGWGLAAAEAAGRGAWGLAVGAVVALLALAAGTFALWCVLLQGRTTRRGASIRPRRLLSARGPAGATVRAHLRSSARDLVQINRFAFALAYGLFFCALPLLVGWTGMLPWAGAVFVVMAAMVWSNQYGRDGTALWLQLVTPGARRIDLLARQGTFLLATGPLALVLTAGLVAAAGTPASTWPYLAAALAAALGAGAGVTAAMSVLAAVPTTDPHRRGGDVLASGGDARETGTTYLTMALVVGLTLPALVVARLAGWWGAVAGVATGALCCYLLTRVALRHLDEQGVELLTLLRHGRRPTAGAPGAVPGRRPVELTGREQAVVLGAGILGTLMLFPQGIVPAVILRGGDPTTRSWFLALHVPAAWAWPVVAVMITLGATLYCVSVWRYRRAATAARGTAVPVPADA</sequence>
<keyword evidence="1" id="KW-0812">Transmembrane</keyword>
<name>A0ABX8D5C1_9CELL</name>
<reference evidence="2 3" key="1">
    <citation type="submission" date="2021-05" db="EMBL/GenBank/DDBJ databases">
        <title>Novel species in genus Cellulomonas.</title>
        <authorList>
            <person name="Zhang G."/>
        </authorList>
    </citation>
    <scope>NUCLEOTIDE SEQUENCE [LARGE SCALE GENOMIC DNA]</scope>
    <source>
        <strain evidence="3">zg-ZUI222</strain>
    </source>
</reference>
<evidence type="ECO:0008006" key="4">
    <source>
        <dbReference type="Google" id="ProtNLM"/>
    </source>
</evidence>
<evidence type="ECO:0000313" key="3">
    <source>
        <dbReference type="Proteomes" id="UP000677804"/>
    </source>
</evidence>
<feature type="transmembrane region" description="Helical" evidence="1">
    <location>
        <begin position="379"/>
        <end position="400"/>
    </location>
</feature>
<organism evidence="2 3">
    <name type="scientific">Cellulomonas wangleii</name>
    <dbReference type="NCBI Taxonomy" id="2816956"/>
    <lineage>
        <taxon>Bacteria</taxon>
        <taxon>Bacillati</taxon>
        <taxon>Actinomycetota</taxon>
        <taxon>Actinomycetes</taxon>
        <taxon>Micrococcales</taxon>
        <taxon>Cellulomonadaceae</taxon>
        <taxon>Cellulomonas</taxon>
    </lineage>
</organism>
<feature type="transmembrane region" description="Helical" evidence="1">
    <location>
        <begin position="240"/>
        <end position="266"/>
    </location>
</feature>
<feature type="transmembrane region" description="Helical" evidence="1">
    <location>
        <begin position="178"/>
        <end position="197"/>
    </location>
</feature>
<feature type="transmembrane region" description="Helical" evidence="1">
    <location>
        <begin position="307"/>
        <end position="326"/>
    </location>
</feature>
<feature type="transmembrane region" description="Helical" evidence="1">
    <location>
        <begin position="73"/>
        <end position="92"/>
    </location>
</feature>
<accession>A0ABX8D5C1</accession>
<evidence type="ECO:0000313" key="2">
    <source>
        <dbReference type="EMBL" id="QVI61661.1"/>
    </source>
</evidence>